<reference evidence="8 9" key="1">
    <citation type="submission" date="2019-07" db="EMBL/GenBank/DDBJ databases">
        <title>Genome assembly of two rare yeast pathogens: Diutina rugosa and Trichomonascus ciferrii.</title>
        <authorList>
            <person name="Mixao V."/>
            <person name="Saus E."/>
            <person name="Hansen A."/>
            <person name="Lass-Flor C."/>
            <person name="Gabaldon T."/>
        </authorList>
    </citation>
    <scope>NUCLEOTIDE SEQUENCE [LARGE SCALE GENOMIC DNA]</scope>
    <source>
        <strain evidence="8 9">CBS 613</strain>
    </source>
</reference>
<dbReference type="InterPro" id="IPR013149">
    <property type="entry name" value="ADH-like_C"/>
</dbReference>
<dbReference type="AlphaFoldDB" id="A0A642UGX7"/>
<dbReference type="SUPFAM" id="SSF50129">
    <property type="entry name" value="GroES-like"/>
    <property type="match status" value="1"/>
</dbReference>
<dbReference type="GO" id="GO:0000721">
    <property type="term" value="F:(R,R)-butanediol dehydrogenase activity"/>
    <property type="evidence" value="ECO:0007669"/>
    <property type="project" value="TreeGrafter"/>
</dbReference>
<keyword evidence="4" id="KW-0862">Zinc</keyword>
<dbReference type="Gene3D" id="3.40.50.720">
    <property type="entry name" value="NAD(P)-binding Rossmann-like Domain"/>
    <property type="match status" value="1"/>
</dbReference>
<comment type="caution">
    <text evidence="8">The sequence shown here is derived from an EMBL/GenBank/DDBJ whole genome shotgun (WGS) entry which is preliminary data.</text>
</comment>
<name>A0A642UGX7_DIURU</name>
<protein>
    <recommendedName>
        <fullName evidence="10">Enoyl reductase (ER) domain-containing protein</fullName>
    </recommendedName>
</protein>
<feature type="domain" description="Alcohol dehydrogenase-like N-terminal" evidence="7">
    <location>
        <begin position="24"/>
        <end position="163"/>
    </location>
</feature>
<evidence type="ECO:0000256" key="4">
    <source>
        <dbReference type="ARBA" id="ARBA00022833"/>
    </source>
</evidence>
<evidence type="ECO:0000259" key="6">
    <source>
        <dbReference type="Pfam" id="PF00107"/>
    </source>
</evidence>
<evidence type="ECO:0000256" key="2">
    <source>
        <dbReference type="ARBA" id="ARBA00008072"/>
    </source>
</evidence>
<dbReference type="GeneID" id="54783197"/>
<keyword evidence="3" id="KW-0479">Metal-binding</keyword>
<dbReference type="InterPro" id="IPR013154">
    <property type="entry name" value="ADH-like_N"/>
</dbReference>
<gene>
    <name evidence="8" type="ORF">DIURU_004546</name>
</gene>
<comment type="similarity">
    <text evidence="2">Belongs to the zinc-containing alcohol dehydrogenase family.</text>
</comment>
<keyword evidence="5" id="KW-0560">Oxidoreductase</keyword>
<keyword evidence="9" id="KW-1185">Reference proteome</keyword>
<dbReference type="Proteomes" id="UP000449547">
    <property type="component" value="Unassembled WGS sequence"/>
</dbReference>
<accession>A0A642UGX7</accession>
<dbReference type="PANTHER" id="PTHR43161:SF23">
    <property type="entry name" value="(R,R)-BUTANEDIOL DEHYDROGENASE-RELATED"/>
    <property type="match status" value="1"/>
</dbReference>
<feature type="domain" description="Alcohol dehydrogenase-like C-terminal" evidence="6">
    <location>
        <begin position="204"/>
        <end position="336"/>
    </location>
</feature>
<dbReference type="Gene3D" id="3.90.180.10">
    <property type="entry name" value="Medium-chain alcohol dehydrogenases, catalytic domain"/>
    <property type="match status" value="1"/>
</dbReference>
<evidence type="ECO:0000313" key="8">
    <source>
        <dbReference type="EMBL" id="KAA8898702.1"/>
    </source>
</evidence>
<dbReference type="OMA" id="LFCGHCA"/>
<dbReference type="VEuPathDB" id="FungiDB:DIURU_004546"/>
<dbReference type="GO" id="GO:0005737">
    <property type="term" value="C:cytoplasm"/>
    <property type="evidence" value="ECO:0007669"/>
    <property type="project" value="TreeGrafter"/>
</dbReference>
<evidence type="ECO:0000256" key="3">
    <source>
        <dbReference type="ARBA" id="ARBA00022723"/>
    </source>
</evidence>
<evidence type="ECO:0000259" key="7">
    <source>
        <dbReference type="Pfam" id="PF08240"/>
    </source>
</evidence>
<dbReference type="Pfam" id="PF08240">
    <property type="entry name" value="ADH_N"/>
    <property type="match status" value="1"/>
</dbReference>
<proteinExistence type="inferred from homology"/>
<dbReference type="EMBL" id="SWFT01000137">
    <property type="protein sequence ID" value="KAA8898702.1"/>
    <property type="molecule type" value="Genomic_DNA"/>
</dbReference>
<evidence type="ECO:0000256" key="5">
    <source>
        <dbReference type="ARBA" id="ARBA00023002"/>
    </source>
</evidence>
<dbReference type="OrthoDB" id="5363962at2759"/>
<dbReference type="InterPro" id="IPR036291">
    <property type="entry name" value="NAD(P)-bd_dom_sf"/>
</dbReference>
<dbReference type="GO" id="GO:0046872">
    <property type="term" value="F:metal ion binding"/>
    <property type="evidence" value="ECO:0007669"/>
    <property type="project" value="UniProtKB-KW"/>
</dbReference>
<organism evidence="8 9">
    <name type="scientific">Diutina rugosa</name>
    <name type="common">Yeast</name>
    <name type="synonym">Candida rugosa</name>
    <dbReference type="NCBI Taxonomy" id="5481"/>
    <lineage>
        <taxon>Eukaryota</taxon>
        <taxon>Fungi</taxon>
        <taxon>Dikarya</taxon>
        <taxon>Ascomycota</taxon>
        <taxon>Saccharomycotina</taxon>
        <taxon>Pichiomycetes</taxon>
        <taxon>Debaryomycetaceae</taxon>
        <taxon>Diutina</taxon>
    </lineage>
</organism>
<evidence type="ECO:0000313" key="9">
    <source>
        <dbReference type="Proteomes" id="UP000449547"/>
    </source>
</evidence>
<sequence length="379" mass="41485">MRAIVYADTVQFTDDYPEPQITRDDDVKLKILYCGVCGTDLKELTDGPIFFPKDNDAVNPISHLHARVMGHEISAQVVEVGAAVTTVRPGDYVVVEVTGTCGDKPRFDHDITIDGYNLPVDACVGCRQGCYNACTQLGLTGLGFSDGGLSEYMVTAERKLIKYDESKIPADVAALVQPLAVSWHAVEVSKYVAGTSVLILGGGPIGLATIFALKGHGVGSIVVSEPASRRRQFAQKLGAEVYNPLGSNVEQNIKDLMALSPGKNGYHYVYDCSGLPETFETSIACLRVRGVATNVAIWADKSVPFFPMSITHNERMVTGSMCFTKDDFQGVVDAIEQGRIDVEELKHLITQKSRLEDCQKTFESMLYNRRHNIKTLFHP</sequence>
<dbReference type="InterPro" id="IPR011032">
    <property type="entry name" value="GroES-like_sf"/>
</dbReference>
<dbReference type="Pfam" id="PF00107">
    <property type="entry name" value="ADH_zinc_N"/>
    <property type="match status" value="1"/>
</dbReference>
<comment type="cofactor">
    <cofactor evidence="1">
        <name>Zn(2+)</name>
        <dbReference type="ChEBI" id="CHEBI:29105"/>
    </cofactor>
</comment>
<evidence type="ECO:0000256" key="1">
    <source>
        <dbReference type="ARBA" id="ARBA00001947"/>
    </source>
</evidence>
<dbReference type="PANTHER" id="PTHR43161">
    <property type="entry name" value="SORBITOL DEHYDROGENASE"/>
    <property type="match status" value="1"/>
</dbReference>
<evidence type="ECO:0008006" key="10">
    <source>
        <dbReference type="Google" id="ProtNLM"/>
    </source>
</evidence>
<dbReference type="SUPFAM" id="SSF51735">
    <property type="entry name" value="NAD(P)-binding Rossmann-fold domains"/>
    <property type="match status" value="1"/>
</dbReference>
<dbReference type="GO" id="GO:0034079">
    <property type="term" value="P:butanediol biosynthetic process"/>
    <property type="evidence" value="ECO:0007669"/>
    <property type="project" value="TreeGrafter"/>
</dbReference>
<dbReference type="RefSeq" id="XP_034010627.1">
    <property type="nucleotide sequence ID" value="XM_034157431.1"/>
</dbReference>
<dbReference type="CDD" id="cd08233">
    <property type="entry name" value="butanediol_DH_like"/>
    <property type="match status" value="1"/>
</dbReference>